<feature type="domain" description="Glycosyl hydrolase family 13 catalytic" evidence="4">
    <location>
        <begin position="65"/>
        <end position="408"/>
    </location>
</feature>
<keyword evidence="1" id="KW-0378">Hydrolase</keyword>
<feature type="region of interest" description="Disordered" evidence="3">
    <location>
        <begin position="1"/>
        <end position="23"/>
    </location>
</feature>
<dbReference type="SMART" id="SM00642">
    <property type="entry name" value="Aamy"/>
    <property type="match status" value="1"/>
</dbReference>
<comment type="caution">
    <text evidence="5">The sequence shown here is derived from an EMBL/GenBank/DDBJ whole genome shotgun (WGS) entry which is preliminary data.</text>
</comment>
<name>A0A2I1KTW4_9ACTO</name>
<dbReference type="RefSeq" id="WP_101638057.1">
    <property type="nucleotide sequence ID" value="NZ_JAWHHX010000002.1"/>
</dbReference>
<gene>
    <name evidence="5" type="ORF">CYJ26_04915</name>
</gene>
<dbReference type="SUPFAM" id="SSF51445">
    <property type="entry name" value="(Trans)glycosidases"/>
    <property type="match status" value="1"/>
</dbReference>
<dbReference type="PANTHER" id="PTHR10357:SF210">
    <property type="entry name" value="MALTODEXTRIN GLUCOSIDASE"/>
    <property type="match status" value="1"/>
</dbReference>
<evidence type="ECO:0000313" key="6">
    <source>
        <dbReference type="Proteomes" id="UP000234778"/>
    </source>
</evidence>
<proteinExistence type="predicted"/>
<organism evidence="5 6">
    <name type="scientific">Actinomyces urogenitalis</name>
    <dbReference type="NCBI Taxonomy" id="103621"/>
    <lineage>
        <taxon>Bacteria</taxon>
        <taxon>Bacillati</taxon>
        <taxon>Actinomycetota</taxon>
        <taxon>Actinomycetes</taxon>
        <taxon>Actinomycetales</taxon>
        <taxon>Actinomycetaceae</taxon>
        <taxon>Actinomyces</taxon>
    </lineage>
</organism>
<accession>A0A2I1KTW4</accession>
<evidence type="ECO:0000256" key="1">
    <source>
        <dbReference type="ARBA" id="ARBA00022801"/>
    </source>
</evidence>
<dbReference type="GO" id="GO:0005975">
    <property type="term" value="P:carbohydrate metabolic process"/>
    <property type="evidence" value="ECO:0007669"/>
    <property type="project" value="InterPro"/>
</dbReference>
<keyword evidence="2" id="KW-0326">Glycosidase</keyword>
<dbReference type="GO" id="GO:0016798">
    <property type="term" value="F:hydrolase activity, acting on glycosyl bonds"/>
    <property type="evidence" value="ECO:0007669"/>
    <property type="project" value="UniProtKB-KW"/>
</dbReference>
<dbReference type="Gene3D" id="3.20.20.80">
    <property type="entry name" value="Glycosidases"/>
    <property type="match status" value="1"/>
</dbReference>
<reference evidence="5 6" key="1">
    <citation type="submission" date="2017-12" db="EMBL/GenBank/DDBJ databases">
        <title>Phylogenetic diversity of female urinary microbiome.</title>
        <authorList>
            <person name="Thomas-White K."/>
            <person name="Wolfe A.J."/>
        </authorList>
    </citation>
    <scope>NUCLEOTIDE SEQUENCE [LARGE SCALE GENOMIC DNA]</scope>
    <source>
        <strain evidence="5 6">UMB0319</strain>
    </source>
</reference>
<dbReference type="InterPro" id="IPR006047">
    <property type="entry name" value="GH13_cat_dom"/>
</dbReference>
<protein>
    <submittedName>
        <fullName evidence="5">Alpha-amylase</fullName>
    </submittedName>
</protein>
<evidence type="ECO:0000259" key="4">
    <source>
        <dbReference type="SMART" id="SM00642"/>
    </source>
</evidence>
<evidence type="ECO:0000256" key="2">
    <source>
        <dbReference type="ARBA" id="ARBA00023295"/>
    </source>
</evidence>
<dbReference type="Proteomes" id="UP000234778">
    <property type="component" value="Unassembled WGS sequence"/>
</dbReference>
<dbReference type="AlphaFoldDB" id="A0A2I1KTW4"/>
<evidence type="ECO:0000313" key="5">
    <source>
        <dbReference type="EMBL" id="PKY99047.1"/>
    </source>
</evidence>
<dbReference type="PANTHER" id="PTHR10357">
    <property type="entry name" value="ALPHA-AMYLASE FAMILY MEMBER"/>
    <property type="match status" value="1"/>
</dbReference>
<dbReference type="CDD" id="cd11354">
    <property type="entry name" value="AmyAc_bac_CMD_like"/>
    <property type="match status" value="1"/>
</dbReference>
<dbReference type="InterPro" id="IPR017853">
    <property type="entry name" value="GH"/>
</dbReference>
<sequence length="501" mass="54720">MHVDDAAPSALPGTATAAPGHSRQEPGWVRHAIAWHVYPLGAVGAEPLCPPGDPQDPDSSAGLVADEHRLARLVPWLDHLITLGANVLLLGPVFHSMSHGYDTVDYYHVDPRLGTNEDLKVLIDQAHARGIRVVLDGVFNHTGIEHPSFAGLAQSGPRSPEAGMYRLSWPEGSWAPGAAPSDYARFEGQEWLPELDHTSPDVVEMVSEVMEHWCALGVDGWRLDAAYAVPPAFWTQVLPRLRSRFPEVYVFGEVIHGDYAQVVTDSGMDSVTQYELWQAVWHGLAEENFYELDWCLGRHAHLLPVFVPVTFLGNHDTTRIASALGCRPGGARRLAHAVALLMTLPGTPVIYYGDEEGLEGVKEERLGGDDAVRPALPAEPWSRQPALPTGQRPGAEVEDLYRQLIALRRRLSWLHDAEVTTVHLDNRLLSLRLAPRAKEPGGQDAGTSPTSVVLALSLEEHEAWLPTRGAHTVLATDRQAPAPRAERDGVVLPPCGWAVLG</sequence>
<dbReference type="Pfam" id="PF00128">
    <property type="entry name" value="Alpha-amylase"/>
    <property type="match status" value="1"/>
</dbReference>
<dbReference type="EMBL" id="PKHA01000003">
    <property type="protein sequence ID" value="PKY99047.1"/>
    <property type="molecule type" value="Genomic_DNA"/>
</dbReference>
<dbReference type="GeneID" id="81708275"/>
<evidence type="ECO:0000256" key="3">
    <source>
        <dbReference type="SAM" id="MobiDB-lite"/>
    </source>
</evidence>